<evidence type="ECO:0000313" key="2">
    <source>
        <dbReference type="Proteomes" id="UP000223749"/>
    </source>
</evidence>
<dbReference type="KEGG" id="pgs:CPT03_03380"/>
<evidence type="ECO:0000313" key="1">
    <source>
        <dbReference type="EMBL" id="ATP55572.1"/>
    </source>
</evidence>
<keyword evidence="2" id="KW-1185">Reference proteome</keyword>
<protein>
    <submittedName>
        <fullName evidence="1">Uncharacterized protein</fullName>
    </submittedName>
</protein>
<dbReference type="Proteomes" id="UP000223749">
    <property type="component" value="Chromosome"/>
</dbReference>
<accession>A0A2D1U1T4</accession>
<reference evidence="1 2" key="1">
    <citation type="submission" date="2017-10" db="EMBL/GenBank/DDBJ databases">
        <title>Whole genome of Pedobacter ginsengisoli T01R-27 isolated from tomato rhizosphere.</title>
        <authorList>
            <person name="Weon H.-Y."/>
            <person name="Lee S.A."/>
            <person name="Sang M.K."/>
            <person name="Song J."/>
        </authorList>
    </citation>
    <scope>NUCLEOTIDE SEQUENCE [LARGE SCALE GENOMIC DNA]</scope>
    <source>
        <strain evidence="1 2">T01R-27</strain>
    </source>
</reference>
<organism evidence="1 2">
    <name type="scientific">Pedobacter ginsengisoli</name>
    <dbReference type="NCBI Taxonomy" id="363852"/>
    <lineage>
        <taxon>Bacteria</taxon>
        <taxon>Pseudomonadati</taxon>
        <taxon>Bacteroidota</taxon>
        <taxon>Sphingobacteriia</taxon>
        <taxon>Sphingobacteriales</taxon>
        <taxon>Sphingobacteriaceae</taxon>
        <taxon>Pedobacter</taxon>
    </lineage>
</organism>
<name>A0A2D1U1T4_9SPHI</name>
<sequence length="161" mass="19023">MYKTELHQLKNSELREHLHIIKPYVMTPATTIENNELETELQELFLIGKQWTTDLSFIECELTTLNKLFKKASFMLVKSDFDRLSGLNRICADLKNRLREYFGQLKPLITDPKQTIDFSLIDQYTLLERELEEALQRLQIFKNKIFQTNKHQLKNPSSTTS</sequence>
<proteinExistence type="predicted"/>
<dbReference type="AlphaFoldDB" id="A0A2D1U1T4"/>
<dbReference type="EMBL" id="CP024091">
    <property type="protein sequence ID" value="ATP55572.1"/>
    <property type="molecule type" value="Genomic_DNA"/>
</dbReference>
<gene>
    <name evidence="1" type="ORF">CPT03_03380</name>
</gene>